<organism evidence="3 4">
    <name type="scientific">Lentzea atacamensis</name>
    <dbReference type="NCBI Taxonomy" id="531938"/>
    <lineage>
        <taxon>Bacteria</taxon>
        <taxon>Bacillati</taxon>
        <taxon>Actinomycetota</taxon>
        <taxon>Actinomycetes</taxon>
        <taxon>Pseudonocardiales</taxon>
        <taxon>Pseudonocardiaceae</taxon>
        <taxon>Lentzea</taxon>
    </lineage>
</organism>
<evidence type="ECO:0000313" key="4">
    <source>
        <dbReference type="Proteomes" id="UP000248714"/>
    </source>
</evidence>
<dbReference type="InterPro" id="IPR034593">
    <property type="entry name" value="DgoD-like"/>
</dbReference>
<sequence length="380" mass="41121">MKVTAVETFLVEPRWLFLKVSTDEGVTGWGEPVVEGRAETVRAAVHELAELVIGQDPLRVEDLWQVLRRGGFYRGGPVLSSALAGYDHALWDIAGKARGLPVHELLGGPVRDRVRAYSWVAGDRPDGVFEAVARQVEAGFSAVKMNATAEMRPIASPADAEAVLDRAREAREALGPRGDLAIDFHGRVSPAMARRLVRMLEEVQPMFVEEPVLPELPVEVLASVVSASTVPIATGERLYSRWEFKPVLDAGVAVVQPDPSHAGGISELRRIGSLAEIYGASIAPHCPLGPISLAASLQVAFTTPNFLIQEHSAGMHYHGTDPAYLVDMAPVRVVDGWLARPTGPGLGVEVDEAAVRRAAETGHAWRSPIWRHDDGGFAEW</sequence>
<dbReference type="InterPro" id="IPR029065">
    <property type="entry name" value="Enolase_C-like"/>
</dbReference>
<dbReference type="InterPro" id="IPR036849">
    <property type="entry name" value="Enolase-like_C_sf"/>
</dbReference>
<evidence type="ECO:0000259" key="2">
    <source>
        <dbReference type="SMART" id="SM00922"/>
    </source>
</evidence>
<evidence type="ECO:0000256" key="1">
    <source>
        <dbReference type="ARBA" id="ARBA00023239"/>
    </source>
</evidence>
<gene>
    <name evidence="3" type="ORF">C8D87_103146</name>
</gene>
<dbReference type="RefSeq" id="WP_112227193.1">
    <property type="nucleotide sequence ID" value="NZ_QLTT01000003.1"/>
</dbReference>
<dbReference type="InterPro" id="IPR013342">
    <property type="entry name" value="Mandelate_racemase_C"/>
</dbReference>
<dbReference type="PROSITE" id="PS00909">
    <property type="entry name" value="MR_MLE_2"/>
    <property type="match status" value="1"/>
</dbReference>
<protein>
    <submittedName>
        <fullName evidence="3">Galactonate dehydratase</fullName>
    </submittedName>
</protein>
<dbReference type="PANTHER" id="PTHR48080:SF2">
    <property type="entry name" value="D-GALACTONATE DEHYDRATASE"/>
    <property type="match status" value="1"/>
</dbReference>
<reference evidence="3 4" key="1">
    <citation type="submission" date="2018-06" db="EMBL/GenBank/DDBJ databases">
        <title>Genomic Encyclopedia of Type Strains, Phase IV (KMG-IV): sequencing the most valuable type-strain genomes for metagenomic binning, comparative biology and taxonomic classification.</title>
        <authorList>
            <person name="Goeker M."/>
        </authorList>
    </citation>
    <scope>NUCLEOTIDE SEQUENCE [LARGE SCALE GENOMIC DNA]</scope>
    <source>
        <strain evidence="3 4">DSM 45479</strain>
    </source>
</reference>
<dbReference type="NCBIfam" id="NF010624">
    <property type="entry name" value="PRK14017.1"/>
    <property type="match status" value="1"/>
</dbReference>
<keyword evidence="4" id="KW-1185">Reference proteome</keyword>
<dbReference type="SMART" id="SM00922">
    <property type="entry name" value="MR_MLE"/>
    <property type="match status" value="1"/>
</dbReference>
<dbReference type="InterPro" id="IPR013341">
    <property type="entry name" value="Mandelate_racemase_N_dom"/>
</dbReference>
<dbReference type="InterPro" id="IPR029017">
    <property type="entry name" value="Enolase-like_N"/>
</dbReference>
<dbReference type="Pfam" id="PF02746">
    <property type="entry name" value="MR_MLE_N"/>
    <property type="match status" value="1"/>
</dbReference>
<feature type="domain" description="Mandelate racemase/muconate lactonizing enzyme C-terminal" evidence="2">
    <location>
        <begin position="125"/>
        <end position="231"/>
    </location>
</feature>
<dbReference type="SFLD" id="SFLDG00179">
    <property type="entry name" value="mandelate_racemase"/>
    <property type="match status" value="1"/>
</dbReference>
<keyword evidence="1" id="KW-0456">Lyase</keyword>
<dbReference type="PANTHER" id="PTHR48080">
    <property type="entry name" value="D-GALACTONATE DEHYDRATASE-RELATED"/>
    <property type="match status" value="1"/>
</dbReference>
<proteinExistence type="predicted"/>
<dbReference type="SUPFAM" id="SSF54826">
    <property type="entry name" value="Enolase N-terminal domain-like"/>
    <property type="match status" value="1"/>
</dbReference>
<dbReference type="InterPro" id="IPR018110">
    <property type="entry name" value="Mandel_Rmase/mucon_lact_enz_CS"/>
</dbReference>
<dbReference type="SFLD" id="SFLDS00001">
    <property type="entry name" value="Enolase"/>
    <property type="match status" value="1"/>
</dbReference>
<accession>A0ABX9E9H9</accession>
<dbReference type="Gene3D" id="3.20.20.120">
    <property type="entry name" value="Enolase-like C-terminal domain"/>
    <property type="match status" value="1"/>
</dbReference>
<dbReference type="SUPFAM" id="SSF51604">
    <property type="entry name" value="Enolase C-terminal domain-like"/>
    <property type="match status" value="1"/>
</dbReference>
<comment type="caution">
    <text evidence="3">The sequence shown here is derived from an EMBL/GenBank/DDBJ whole genome shotgun (WGS) entry which is preliminary data.</text>
</comment>
<name>A0ABX9E9H9_9PSEU</name>
<dbReference type="EMBL" id="QLTT01000003">
    <property type="protein sequence ID" value="RAS66807.1"/>
    <property type="molecule type" value="Genomic_DNA"/>
</dbReference>
<dbReference type="Pfam" id="PF13378">
    <property type="entry name" value="MR_MLE_C"/>
    <property type="match status" value="1"/>
</dbReference>
<evidence type="ECO:0000313" key="3">
    <source>
        <dbReference type="EMBL" id="RAS66807.1"/>
    </source>
</evidence>
<dbReference type="Proteomes" id="UP000248714">
    <property type="component" value="Unassembled WGS sequence"/>
</dbReference>
<dbReference type="Gene3D" id="3.30.390.10">
    <property type="entry name" value="Enolase-like, N-terminal domain"/>
    <property type="match status" value="1"/>
</dbReference>